<dbReference type="EMBL" id="MLKD01000003">
    <property type="protein sequence ID" value="OQE28788.1"/>
    <property type="molecule type" value="Genomic_DNA"/>
</dbReference>
<evidence type="ECO:0000259" key="1">
    <source>
        <dbReference type="Pfam" id="PF00775"/>
    </source>
</evidence>
<evidence type="ECO:0000313" key="3">
    <source>
        <dbReference type="Proteomes" id="UP000191285"/>
    </source>
</evidence>
<accession>A0A1V6TQZ0</accession>
<reference evidence="3" key="1">
    <citation type="journal article" date="2017" name="Nat. Microbiol.">
        <title>Global analysis of biosynthetic gene clusters reveals vast potential of secondary metabolite production in Penicillium species.</title>
        <authorList>
            <person name="Nielsen J.C."/>
            <person name="Grijseels S."/>
            <person name="Prigent S."/>
            <person name="Ji B."/>
            <person name="Dainat J."/>
            <person name="Nielsen K.F."/>
            <person name="Frisvad J.C."/>
            <person name="Workman M."/>
            <person name="Nielsen J."/>
        </authorList>
    </citation>
    <scope>NUCLEOTIDE SEQUENCE [LARGE SCALE GENOMIC DNA]</scope>
    <source>
        <strain evidence="3">IBT 24891</strain>
    </source>
</reference>
<dbReference type="OrthoDB" id="121380at2759"/>
<dbReference type="Pfam" id="PF00775">
    <property type="entry name" value="Dioxygenase_C"/>
    <property type="match status" value="1"/>
</dbReference>
<dbReference type="InterPro" id="IPR015889">
    <property type="entry name" value="Intradiol_dOase_core"/>
</dbReference>
<dbReference type="CDD" id="cd03457">
    <property type="entry name" value="intradiol_dioxygenase_like"/>
    <property type="match status" value="1"/>
</dbReference>
<dbReference type="SUPFAM" id="SSF49482">
    <property type="entry name" value="Aromatic compound dioxygenase"/>
    <property type="match status" value="1"/>
</dbReference>
<comment type="caution">
    <text evidence="2">The sequence shown here is derived from an EMBL/GenBank/DDBJ whole genome shotgun (WGS) entry which is preliminary data.</text>
</comment>
<dbReference type="STRING" id="303698.A0A1V6TQZ0"/>
<organism evidence="2 3">
    <name type="scientific">Penicillium steckii</name>
    <dbReference type="NCBI Taxonomy" id="303698"/>
    <lineage>
        <taxon>Eukaryota</taxon>
        <taxon>Fungi</taxon>
        <taxon>Dikarya</taxon>
        <taxon>Ascomycota</taxon>
        <taxon>Pezizomycotina</taxon>
        <taxon>Eurotiomycetes</taxon>
        <taxon>Eurotiomycetidae</taxon>
        <taxon>Eurotiales</taxon>
        <taxon>Aspergillaceae</taxon>
        <taxon>Penicillium</taxon>
    </lineage>
</organism>
<dbReference type="GO" id="GO:0008199">
    <property type="term" value="F:ferric iron binding"/>
    <property type="evidence" value="ECO:0007669"/>
    <property type="project" value="InterPro"/>
</dbReference>
<gene>
    <name evidence="2" type="ORF">PENSTE_c003G02630</name>
</gene>
<dbReference type="Gene3D" id="2.60.130.10">
    <property type="entry name" value="Aromatic compound dioxygenase"/>
    <property type="match status" value="1"/>
</dbReference>
<sequence length="290" mass="32853">MSQKCHQSVTKFHQDRWSMNLARRWHGDYTTYTIHTEAPYYEATKNATCVLTPEGISGPYVYPPSQKLRQDMTENQQGVPLWLDIGVIDMETCRPLRDVLVDIWHCNSTGSYSSFTGISPNTPFPLLLEQLNITNYTMGLTDLHTDEATWLRGLWPTNKNGIMEMKTVFPGFYANRTIHIHVQVHTKWNLRQNGTIVAGRTVSTGQIYFTEKVSAKVMSTEPYASHTQIVRTTNAQDPFFPMDSVGGFNPIVNVVPIQHNDLSQGMVGYITLGIDTRLIRNGSDPWDGSH</sequence>
<dbReference type="InterPro" id="IPR000627">
    <property type="entry name" value="Intradiol_dOase_C"/>
</dbReference>
<dbReference type="AlphaFoldDB" id="A0A1V6TQZ0"/>
<evidence type="ECO:0000313" key="2">
    <source>
        <dbReference type="EMBL" id="OQE28788.1"/>
    </source>
</evidence>
<feature type="domain" description="Intradiol ring-cleavage dioxygenases" evidence="1">
    <location>
        <begin position="66"/>
        <end position="185"/>
    </location>
</feature>
<proteinExistence type="predicted"/>
<dbReference type="GO" id="GO:0016702">
    <property type="term" value="F:oxidoreductase activity, acting on single donors with incorporation of molecular oxygen, incorporation of two atoms of oxygen"/>
    <property type="evidence" value="ECO:0007669"/>
    <property type="project" value="InterPro"/>
</dbReference>
<dbReference type="PANTHER" id="PTHR34315:SF4">
    <property type="entry name" value="INTRADIOL RING-CLEAVAGE DIOXYGENASES DOMAIN-CONTAINING PROTEIN"/>
    <property type="match status" value="1"/>
</dbReference>
<protein>
    <recommendedName>
        <fullName evidence="1">Intradiol ring-cleavage dioxygenases domain-containing protein</fullName>
    </recommendedName>
</protein>
<dbReference type="PANTHER" id="PTHR34315">
    <property type="match status" value="1"/>
</dbReference>
<keyword evidence="3" id="KW-1185">Reference proteome</keyword>
<name>A0A1V6TQZ0_9EURO</name>
<dbReference type="Proteomes" id="UP000191285">
    <property type="component" value="Unassembled WGS sequence"/>
</dbReference>